<evidence type="ECO:0000256" key="1">
    <source>
        <dbReference type="SAM" id="Coils"/>
    </source>
</evidence>
<organism evidence="2">
    <name type="scientific">Siphoviridae sp. cteZR38</name>
    <dbReference type="NCBI Taxonomy" id="2827906"/>
    <lineage>
        <taxon>Viruses</taxon>
        <taxon>Duplodnaviria</taxon>
        <taxon>Heunggongvirae</taxon>
        <taxon>Uroviricota</taxon>
        <taxon>Caudoviricetes</taxon>
    </lineage>
</organism>
<feature type="coiled-coil region" evidence="1">
    <location>
        <begin position="44"/>
        <end position="86"/>
    </location>
</feature>
<protein>
    <submittedName>
        <fullName evidence="2">Uncharacterized protein</fullName>
    </submittedName>
</protein>
<dbReference type="EMBL" id="BK032636">
    <property type="protein sequence ID" value="DAF52453.1"/>
    <property type="molecule type" value="Genomic_DNA"/>
</dbReference>
<name>A0A8S5SN27_9CAUD</name>
<proteinExistence type="predicted"/>
<reference evidence="2" key="1">
    <citation type="journal article" date="2021" name="Proc. Natl. Acad. Sci. U.S.A.">
        <title>A Catalog of Tens of Thousands of Viruses from Human Metagenomes Reveals Hidden Associations with Chronic Diseases.</title>
        <authorList>
            <person name="Tisza M.J."/>
            <person name="Buck C.B."/>
        </authorList>
    </citation>
    <scope>NUCLEOTIDE SEQUENCE</scope>
    <source>
        <strain evidence="2">CteZR38</strain>
    </source>
</reference>
<evidence type="ECO:0000313" key="2">
    <source>
        <dbReference type="EMBL" id="DAF52453.1"/>
    </source>
</evidence>
<accession>A0A8S5SN27</accession>
<sequence length="138" mass="16060">MKKSVTLTIDSMIWEQAKEKLPQSRSEFVEEQLRKAIGLSDDKETELRKKIAIHQDEINVLESQLCKIHEERLKNEKQDNDEYGNAMDTVYRIHERLGFVGKNQLKNISKQQKVSFDVLVGCVINERLKLVNYAEGVK</sequence>
<keyword evidence="1" id="KW-0175">Coiled coil</keyword>